<keyword evidence="1" id="KW-0175">Coiled coil</keyword>
<proteinExistence type="predicted"/>
<dbReference type="AlphaFoldDB" id="A0A9Q0MWP0"/>
<feature type="region of interest" description="Disordered" evidence="2">
    <location>
        <begin position="1"/>
        <end position="26"/>
    </location>
</feature>
<dbReference type="OrthoDB" id="6620016at2759"/>
<organism evidence="3 4">
    <name type="scientific">Pseudolycoriella hygida</name>
    <dbReference type="NCBI Taxonomy" id="35572"/>
    <lineage>
        <taxon>Eukaryota</taxon>
        <taxon>Metazoa</taxon>
        <taxon>Ecdysozoa</taxon>
        <taxon>Arthropoda</taxon>
        <taxon>Hexapoda</taxon>
        <taxon>Insecta</taxon>
        <taxon>Pterygota</taxon>
        <taxon>Neoptera</taxon>
        <taxon>Endopterygota</taxon>
        <taxon>Diptera</taxon>
        <taxon>Nematocera</taxon>
        <taxon>Sciaroidea</taxon>
        <taxon>Sciaridae</taxon>
        <taxon>Pseudolycoriella</taxon>
    </lineage>
</organism>
<name>A0A9Q0MWP0_9DIPT</name>
<reference evidence="3" key="1">
    <citation type="submission" date="2022-07" db="EMBL/GenBank/DDBJ databases">
        <authorList>
            <person name="Trinca V."/>
            <person name="Uliana J.V.C."/>
            <person name="Torres T.T."/>
            <person name="Ward R.J."/>
            <person name="Monesi N."/>
        </authorList>
    </citation>
    <scope>NUCLEOTIDE SEQUENCE</scope>
    <source>
        <strain evidence="3">HSMRA1968</strain>
        <tissue evidence="3">Whole embryos</tissue>
    </source>
</reference>
<evidence type="ECO:0000256" key="1">
    <source>
        <dbReference type="SAM" id="Coils"/>
    </source>
</evidence>
<dbReference type="Proteomes" id="UP001151699">
    <property type="component" value="Chromosome X"/>
</dbReference>
<feature type="compositionally biased region" description="Polar residues" evidence="2">
    <location>
        <begin position="8"/>
        <end position="22"/>
    </location>
</feature>
<keyword evidence="4" id="KW-1185">Reference proteome</keyword>
<feature type="coiled-coil region" evidence="1">
    <location>
        <begin position="76"/>
        <end position="110"/>
    </location>
</feature>
<comment type="caution">
    <text evidence="3">The sequence shown here is derived from an EMBL/GenBank/DDBJ whole genome shotgun (WGS) entry which is preliminary data.</text>
</comment>
<evidence type="ECO:0000313" key="4">
    <source>
        <dbReference type="Proteomes" id="UP001151699"/>
    </source>
</evidence>
<evidence type="ECO:0000313" key="3">
    <source>
        <dbReference type="EMBL" id="KAJ6638569.1"/>
    </source>
</evidence>
<accession>A0A9Q0MWP0</accession>
<dbReference type="EMBL" id="WJQU01000003">
    <property type="protein sequence ID" value="KAJ6638569.1"/>
    <property type="molecule type" value="Genomic_DNA"/>
</dbReference>
<sequence length="246" mass="28946">MSEEINTEIVQSSDSLENATISNDEDKSVVHTIEESLPNEKGEQLGNGTENIIPMRREVDLLEIVNTMEADRKKFIEHVRSKLSNQEKESKIVKAENERLKRLVVELENKQPSTGKKNKQEEDVLAKAKLLLFEKTKVCKQQEQQLKAIKNQMEATKDVLDITKEMLNLRNAENLHFQSRFETMELRLKNERDRLQITMRKLELSQKMYNDIKQEYDIQSQIFKELRKGYEEKIKLLNHQIETMKS</sequence>
<gene>
    <name evidence="3" type="ORF">Bhyg_11306</name>
</gene>
<protein>
    <submittedName>
        <fullName evidence="3">Uncharacterized protein</fullName>
    </submittedName>
</protein>
<evidence type="ECO:0000256" key="2">
    <source>
        <dbReference type="SAM" id="MobiDB-lite"/>
    </source>
</evidence>